<sequence>MTIEPNMLSSEERDLQRLARLYQEVRRLYAWLGLLSGLCVLSIALMGAMAVSLMTQQNQIERQIPFLADKAEFDRVKHLENRLNNVETQASLLDQNVGFINQQVSQGLPSQLKGIKTDMNKLQTSATQFCRNIKY</sequence>
<keyword evidence="1" id="KW-1133">Transmembrane helix</keyword>
<dbReference type="PATRIC" id="fig|1173022.3.peg.3756"/>
<keyword evidence="3" id="KW-1185">Reference proteome</keyword>
<reference evidence="2 3" key="1">
    <citation type="submission" date="2012-06" db="EMBL/GenBank/DDBJ databases">
        <title>Finished chromosome of genome of Crinalium epipsammum PCC 9333.</title>
        <authorList>
            <consortium name="US DOE Joint Genome Institute"/>
            <person name="Gugger M."/>
            <person name="Coursin T."/>
            <person name="Rippka R."/>
            <person name="Tandeau De Marsac N."/>
            <person name="Huntemann M."/>
            <person name="Wei C.-L."/>
            <person name="Han J."/>
            <person name="Detter J.C."/>
            <person name="Han C."/>
            <person name="Tapia R."/>
            <person name="Davenport K."/>
            <person name="Daligault H."/>
            <person name="Erkkila T."/>
            <person name="Gu W."/>
            <person name="Munk A.C.C."/>
            <person name="Teshima H."/>
            <person name="Xu Y."/>
            <person name="Chain P."/>
            <person name="Chen A."/>
            <person name="Krypides N."/>
            <person name="Mavromatis K."/>
            <person name="Markowitz V."/>
            <person name="Szeto E."/>
            <person name="Ivanova N."/>
            <person name="Mikhailova N."/>
            <person name="Ovchinnikova G."/>
            <person name="Pagani I."/>
            <person name="Pati A."/>
            <person name="Goodwin L."/>
            <person name="Peters L."/>
            <person name="Pitluck S."/>
            <person name="Woyke T."/>
            <person name="Kerfeld C."/>
        </authorList>
    </citation>
    <scope>NUCLEOTIDE SEQUENCE [LARGE SCALE GENOMIC DNA]</scope>
    <source>
        <strain evidence="2 3">PCC 9333</strain>
    </source>
</reference>
<feature type="transmembrane region" description="Helical" evidence="1">
    <location>
        <begin position="28"/>
        <end position="53"/>
    </location>
</feature>
<name>K9W1R2_9CYAN</name>
<dbReference type="Proteomes" id="UP000010472">
    <property type="component" value="Chromosome"/>
</dbReference>
<evidence type="ECO:0008006" key="4">
    <source>
        <dbReference type="Google" id="ProtNLM"/>
    </source>
</evidence>
<evidence type="ECO:0000313" key="2">
    <source>
        <dbReference type="EMBL" id="AFZ14308.1"/>
    </source>
</evidence>
<keyword evidence="1" id="KW-0472">Membrane</keyword>
<evidence type="ECO:0000313" key="3">
    <source>
        <dbReference type="Proteomes" id="UP000010472"/>
    </source>
</evidence>
<dbReference type="KEGG" id="cep:Cri9333_3483"/>
<dbReference type="HOGENOM" id="CLU_1882271_0_0_3"/>
<dbReference type="STRING" id="1173022.Cri9333_3483"/>
<accession>K9W1R2</accession>
<keyword evidence="1" id="KW-0812">Transmembrane</keyword>
<dbReference type="RefSeq" id="WP_015204413.1">
    <property type="nucleotide sequence ID" value="NC_019753.1"/>
</dbReference>
<gene>
    <name evidence="2" type="ORF">Cri9333_3483</name>
</gene>
<evidence type="ECO:0000256" key="1">
    <source>
        <dbReference type="SAM" id="Phobius"/>
    </source>
</evidence>
<dbReference type="AlphaFoldDB" id="K9W1R2"/>
<dbReference type="EMBL" id="CP003620">
    <property type="protein sequence ID" value="AFZ14308.1"/>
    <property type="molecule type" value="Genomic_DNA"/>
</dbReference>
<protein>
    <recommendedName>
        <fullName evidence="4">Mobilization protein</fullName>
    </recommendedName>
</protein>
<organism evidence="2 3">
    <name type="scientific">Crinalium epipsammum PCC 9333</name>
    <dbReference type="NCBI Taxonomy" id="1173022"/>
    <lineage>
        <taxon>Bacteria</taxon>
        <taxon>Bacillati</taxon>
        <taxon>Cyanobacteriota</taxon>
        <taxon>Cyanophyceae</taxon>
        <taxon>Gomontiellales</taxon>
        <taxon>Gomontiellaceae</taxon>
        <taxon>Crinalium</taxon>
    </lineage>
</organism>
<proteinExistence type="predicted"/>